<comment type="caution">
    <text evidence="2">The sequence shown here is derived from an EMBL/GenBank/DDBJ whole genome shotgun (WGS) entry which is preliminary data.</text>
</comment>
<dbReference type="AlphaFoldDB" id="A0A4Y9F331"/>
<organism evidence="2 3">
    <name type="scientific">Rothia nasimurium</name>
    <dbReference type="NCBI Taxonomy" id="85336"/>
    <lineage>
        <taxon>Bacteria</taxon>
        <taxon>Bacillati</taxon>
        <taxon>Actinomycetota</taxon>
        <taxon>Actinomycetes</taxon>
        <taxon>Micrococcales</taxon>
        <taxon>Micrococcaceae</taxon>
        <taxon>Rothia</taxon>
    </lineage>
</organism>
<evidence type="ECO:0000256" key="1">
    <source>
        <dbReference type="SAM" id="Phobius"/>
    </source>
</evidence>
<keyword evidence="1" id="KW-0472">Membrane</keyword>
<evidence type="ECO:0000313" key="2">
    <source>
        <dbReference type="EMBL" id="TFU22194.1"/>
    </source>
</evidence>
<accession>A0A4Y9F331</accession>
<evidence type="ECO:0000313" key="3">
    <source>
        <dbReference type="Proteomes" id="UP000297951"/>
    </source>
</evidence>
<protein>
    <submittedName>
        <fullName evidence="2">Uncharacterized protein</fullName>
    </submittedName>
</protein>
<sequence>MNQNRKTLIALNVAILVLSVTLVIMQIAQGNTGMAILWGVLATANTATLVMHLKAGGRNG</sequence>
<name>A0A4Y9F331_9MICC</name>
<reference evidence="2 3" key="1">
    <citation type="submission" date="2019-03" db="EMBL/GenBank/DDBJ databases">
        <title>Diversity of the mouse oral microbiome.</title>
        <authorList>
            <person name="Joseph S."/>
            <person name="Aduse-Opoku J."/>
            <person name="Curtis M."/>
            <person name="Wade W."/>
            <person name="Hashim A."/>
        </authorList>
    </citation>
    <scope>NUCLEOTIDE SEQUENCE [LARGE SCALE GENOMIC DNA]</scope>
    <source>
        <strain evidence="3">irhom_31</strain>
    </source>
</reference>
<feature type="transmembrane region" description="Helical" evidence="1">
    <location>
        <begin position="34"/>
        <end position="53"/>
    </location>
</feature>
<keyword evidence="1" id="KW-1133">Transmembrane helix</keyword>
<proteinExistence type="predicted"/>
<dbReference type="RefSeq" id="WP_135012838.1">
    <property type="nucleotide sequence ID" value="NZ_CAKMSP010000001.1"/>
</dbReference>
<keyword evidence="1" id="KW-0812">Transmembrane</keyword>
<gene>
    <name evidence="2" type="ORF">E4U03_07115</name>
</gene>
<feature type="transmembrane region" description="Helical" evidence="1">
    <location>
        <begin position="7"/>
        <end position="28"/>
    </location>
</feature>
<dbReference type="EMBL" id="SPQC01000021">
    <property type="protein sequence ID" value="TFU22194.1"/>
    <property type="molecule type" value="Genomic_DNA"/>
</dbReference>
<dbReference type="Proteomes" id="UP000297951">
    <property type="component" value="Unassembled WGS sequence"/>
</dbReference>